<sequence>MVDRLRLPRHCEACGLRLQATDEHSIETILPKRNTGRAYTLGDTIVLPDSAVSIRRSGFRAGLRELERLDDLWFLLLWQCPECGADNGLSLRILESVLVAAESATLGRAALCRAHFLDQEIGNGEVQRIYRRVYPDEDGDIVELMQLEWMLEDLCEGR</sequence>
<reference evidence="1 2" key="1">
    <citation type="submission" date="2007-06" db="EMBL/GenBank/DDBJ databases">
        <authorList>
            <person name="Shimkets L."/>
            <person name="Ferriera S."/>
            <person name="Johnson J."/>
            <person name="Kravitz S."/>
            <person name="Beeson K."/>
            <person name="Sutton G."/>
            <person name="Rogers Y.-H."/>
            <person name="Friedman R."/>
            <person name="Frazier M."/>
            <person name="Venter J.C."/>
        </authorList>
    </citation>
    <scope>NUCLEOTIDE SEQUENCE [LARGE SCALE GENOMIC DNA]</scope>
    <source>
        <strain evidence="1 2">SIR-1</strain>
    </source>
</reference>
<protein>
    <submittedName>
        <fullName evidence="1">Uncharacterized protein</fullName>
    </submittedName>
</protein>
<comment type="caution">
    <text evidence="1">The sequence shown here is derived from an EMBL/GenBank/DDBJ whole genome shotgun (WGS) entry which is preliminary data.</text>
</comment>
<proteinExistence type="predicted"/>
<dbReference type="STRING" id="391625.PPSIR1_27598"/>
<keyword evidence="2" id="KW-1185">Reference proteome</keyword>
<dbReference type="Proteomes" id="UP000005801">
    <property type="component" value="Unassembled WGS sequence"/>
</dbReference>
<dbReference type="EMBL" id="ABCS01000022">
    <property type="protein sequence ID" value="EDM79204.1"/>
    <property type="molecule type" value="Genomic_DNA"/>
</dbReference>
<name>A6G4T4_9BACT</name>
<evidence type="ECO:0000313" key="2">
    <source>
        <dbReference type="Proteomes" id="UP000005801"/>
    </source>
</evidence>
<accession>A6G4T4</accession>
<gene>
    <name evidence="1" type="ORF">PPSIR1_27598</name>
</gene>
<dbReference type="AlphaFoldDB" id="A6G4T4"/>
<organism evidence="1 2">
    <name type="scientific">Plesiocystis pacifica SIR-1</name>
    <dbReference type="NCBI Taxonomy" id="391625"/>
    <lineage>
        <taxon>Bacteria</taxon>
        <taxon>Pseudomonadati</taxon>
        <taxon>Myxococcota</taxon>
        <taxon>Polyangia</taxon>
        <taxon>Nannocystales</taxon>
        <taxon>Nannocystaceae</taxon>
        <taxon>Plesiocystis</taxon>
    </lineage>
</organism>
<evidence type="ECO:0000313" key="1">
    <source>
        <dbReference type="EMBL" id="EDM79204.1"/>
    </source>
</evidence>